<dbReference type="Pfam" id="PF00501">
    <property type="entry name" value="AMP-binding"/>
    <property type="match status" value="1"/>
</dbReference>
<reference evidence="6" key="1">
    <citation type="submission" date="2024-04" db="EMBL/GenBank/DDBJ databases">
        <authorList>
            <person name="Shaw F."/>
            <person name="Minotto A."/>
        </authorList>
    </citation>
    <scope>NUCLEOTIDE SEQUENCE [LARGE SCALE GENOMIC DNA]</scope>
</reference>
<accession>A0ABP1DZP6</accession>
<dbReference type="InterPro" id="IPR020845">
    <property type="entry name" value="AMP-binding_CS"/>
</dbReference>
<sequence length="572" mass="62465">MLFKSLYPPTPPVPDKNVYELFFNDPEQNALPDYTLYVDAESGRQIRRSEFNERVRDAATALGAPLSAGGLGLSGEKGDIVGILSSNCIDYPTLVLGSLTITVPFALLSAYPTHFELVHLLRTSKSTVLFVHPTLLRNALKAAQEVGLSHDRIFILEGGIPGRKSLQDLIDDVKRRRTPREPVRPATKKTLAYLMFSSGTTGLPKAVMVAHGNIWSTIVSQLIAGAEDLKVSPLPPPTSPVVVLAVLPFYHTYGLISFCMRPMSGYVTCVIVPRWNVEVVVRAIEKHRIGLLLLVPSMVHQLVHSGLLEKADLSSVDLISTGGAYMPPKVAERIQKLIRSTPRVMEGYGLSECTLSALRKPAPGALGGIQPILNSTGILLPSMEAKLTREDGSCVEIGEPGELWLRGDNIALGYFNDENATKETFIDGWLRSGDRFKTDGKGTFFFVDRIKDTLKISGAQVSPTEIEDVLLAHPGKLISDTSVAGVSGGRTADELLPKAWVVLSEEGRRKGADVVLKELDMWANENLSSYKRLRGGLEVVSEIPKSPTGKVLRRVLQDRHEQALKAKVKAKL</sequence>
<dbReference type="Pfam" id="PF13193">
    <property type="entry name" value="AMP-binding_C"/>
    <property type="match status" value="1"/>
</dbReference>
<proteinExistence type="inferred from homology"/>
<name>A0ABP1DZP6_9APHY</name>
<dbReference type="InterPro" id="IPR045851">
    <property type="entry name" value="AMP-bd_C_sf"/>
</dbReference>
<evidence type="ECO:0000259" key="3">
    <source>
        <dbReference type="Pfam" id="PF00501"/>
    </source>
</evidence>
<dbReference type="EMBL" id="OZ037950">
    <property type="protein sequence ID" value="CAL1713286.1"/>
    <property type="molecule type" value="Genomic_DNA"/>
</dbReference>
<evidence type="ECO:0008006" key="7">
    <source>
        <dbReference type="Google" id="ProtNLM"/>
    </source>
</evidence>
<dbReference type="PANTHER" id="PTHR24096">
    <property type="entry name" value="LONG-CHAIN-FATTY-ACID--COA LIGASE"/>
    <property type="match status" value="1"/>
</dbReference>
<dbReference type="InterPro" id="IPR042099">
    <property type="entry name" value="ANL_N_sf"/>
</dbReference>
<organism evidence="5 6">
    <name type="scientific">Somion occarium</name>
    <dbReference type="NCBI Taxonomy" id="3059160"/>
    <lineage>
        <taxon>Eukaryota</taxon>
        <taxon>Fungi</taxon>
        <taxon>Dikarya</taxon>
        <taxon>Basidiomycota</taxon>
        <taxon>Agaricomycotina</taxon>
        <taxon>Agaricomycetes</taxon>
        <taxon>Polyporales</taxon>
        <taxon>Cerrenaceae</taxon>
        <taxon>Somion</taxon>
    </lineage>
</organism>
<dbReference type="Proteomes" id="UP001497453">
    <property type="component" value="Chromosome 7"/>
</dbReference>
<feature type="domain" description="AMP-binding enzyme C-terminal" evidence="4">
    <location>
        <begin position="465"/>
        <end position="550"/>
    </location>
</feature>
<evidence type="ECO:0000256" key="1">
    <source>
        <dbReference type="ARBA" id="ARBA00006432"/>
    </source>
</evidence>
<comment type="similarity">
    <text evidence="1">Belongs to the ATP-dependent AMP-binding enzyme family.</text>
</comment>
<evidence type="ECO:0000256" key="2">
    <source>
        <dbReference type="ARBA" id="ARBA00022598"/>
    </source>
</evidence>
<dbReference type="SUPFAM" id="SSF56801">
    <property type="entry name" value="Acetyl-CoA synthetase-like"/>
    <property type="match status" value="1"/>
</dbReference>
<evidence type="ECO:0000313" key="6">
    <source>
        <dbReference type="Proteomes" id="UP001497453"/>
    </source>
</evidence>
<dbReference type="PROSITE" id="PS00455">
    <property type="entry name" value="AMP_BINDING"/>
    <property type="match status" value="1"/>
</dbReference>
<gene>
    <name evidence="5" type="ORF">GFSPODELE1_LOCUS9238</name>
</gene>
<keyword evidence="6" id="KW-1185">Reference proteome</keyword>
<feature type="domain" description="AMP-dependent synthetase/ligase" evidence="3">
    <location>
        <begin position="31"/>
        <end position="415"/>
    </location>
</feature>
<dbReference type="Gene3D" id="3.40.50.12780">
    <property type="entry name" value="N-terminal domain of ligase-like"/>
    <property type="match status" value="1"/>
</dbReference>
<protein>
    <recommendedName>
        <fullName evidence="7">Acetyl-CoA synthetase-like protein</fullName>
    </recommendedName>
</protein>
<dbReference type="InterPro" id="IPR000873">
    <property type="entry name" value="AMP-dep_synth/lig_dom"/>
</dbReference>
<evidence type="ECO:0000313" key="5">
    <source>
        <dbReference type="EMBL" id="CAL1713286.1"/>
    </source>
</evidence>
<dbReference type="PANTHER" id="PTHR24096:SF149">
    <property type="entry name" value="AMP-BINDING DOMAIN-CONTAINING PROTEIN-RELATED"/>
    <property type="match status" value="1"/>
</dbReference>
<keyword evidence="2" id="KW-0436">Ligase</keyword>
<dbReference type="InterPro" id="IPR025110">
    <property type="entry name" value="AMP-bd_C"/>
</dbReference>
<evidence type="ECO:0000259" key="4">
    <source>
        <dbReference type="Pfam" id="PF13193"/>
    </source>
</evidence>
<dbReference type="Gene3D" id="3.30.300.30">
    <property type="match status" value="1"/>
</dbReference>